<dbReference type="Pfam" id="PF16859">
    <property type="entry name" value="TetR_C_11"/>
    <property type="match status" value="1"/>
</dbReference>
<evidence type="ECO:0000256" key="3">
    <source>
        <dbReference type="ARBA" id="ARBA00023163"/>
    </source>
</evidence>
<dbReference type="GO" id="GO:0000976">
    <property type="term" value="F:transcription cis-regulatory region binding"/>
    <property type="evidence" value="ECO:0007669"/>
    <property type="project" value="TreeGrafter"/>
</dbReference>
<dbReference type="RefSeq" id="WP_017124642.1">
    <property type="nucleotide sequence ID" value="NZ_JACAPB010000024.1"/>
</dbReference>
<dbReference type="GO" id="GO:0003700">
    <property type="term" value="F:DNA-binding transcription factor activity"/>
    <property type="evidence" value="ECO:0007669"/>
    <property type="project" value="TreeGrafter"/>
</dbReference>
<dbReference type="PROSITE" id="PS50977">
    <property type="entry name" value="HTH_TETR_2"/>
    <property type="match status" value="1"/>
</dbReference>
<evidence type="ECO:0000256" key="4">
    <source>
        <dbReference type="PROSITE-ProRule" id="PRU00335"/>
    </source>
</evidence>
<dbReference type="InterPro" id="IPR011075">
    <property type="entry name" value="TetR_C"/>
</dbReference>
<dbReference type="InterPro" id="IPR050109">
    <property type="entry name" value="HTH-type_TetR-like_transc_reg"/>
</dbReference>
<evidence type="ECO:0000313" key="7">
    <source>
        <dbReference type="EMBL" id="NWC12589.1"/>
    </source>
</evidence>
<dbReference type="SUPFAM" id="SSF46689">
    <property type="entry name" value="Homeodomain-like"/>
    <property type="match status" value="1"/>
</dbReference>
<keyword evidence="3" id="KW-0804">Transcription</keyword>
<dbReference type="EMBL" id="JACAQE010000001">
    <property type="protein sequence ID" value="NWC12589.1"/>
    <property type="molecule type" value="Genomic_DNA"/>
</dbReference>
<dbReference type="AlphaFoldDB" id="A0A7Y7XUZ4"/>
<evidence type="ECO:0000256" key="2">
    <source>
        <dbReference type="ARBA" id="ARBA00023125"/>
    </source>
</evidence>
<dbReference type="InterPro" id="IPR009057">
    <property type="entry name" value="Homeodomain-like_sf"/>
</dbReference>
<evidence type="ECO:0000256" key="1">
    <source>
        <dbReference type="ARBA" id="ARBA00023015"/>
    </source>
</evidence>
<dbReference type="Pfam" id="PF00440">
    <property type="entry name" value="TetR_N"/>
    <property type="match status" value="1"/>
</dbReference>
<feature type="domain" description="HTH tetR-type" evidence="6">
    <location>
        <begin position="25"/>
        <end position="85"/>
    </location>
</feature>
<comment type="caution">
    <text evidence="7">The sequence shown here is derived from an EMBL/GenBank/DDBJ whole genome shotgun (WGS) entry which is preliminary data.</text>
</comment>
<dbReference type="Proteomes" id="UP000517547">
    <property type="component" value="Unassembled WGS sequence"/>
</dbReference>
<dbReference type="Gene3D" id="1.10.10.60">
    <property type="entry name" value="Homeodomain-like"/>
    <property type="match status" value="1"/>
</dbReference>
<name>A0A7Y7XUZ4_9PSED</name>
<dbReference type="InterPro" id="IPR001647">
    <property type="entry name" value="HTH_TetR"/>
</dbReference>
<accession>A0A7Y7XUZ4</accession>
<evidence type="ECO:0000256" key="5">
    <source>
        <dbReference type="SAM" id="MobiDB-lite"/>
    </source>
</evidence>
<dbReference type="InterPro" id="IPR036271">
    <property type="entry name" value="Tet_transcr_reg_TetR-rel_C_sf"/>
</dbReference>
<evidence type="ECO:0000259" key="6">
    <source>
        <dbReference type="PROSITE" id="PS50977"/>
    </source>
</evidence>
<dbReference type="Gene3D" id="1.10.357.10">
    <property type="entry name" value="Tetracycline Repressor, domain 2"/>
    <property type="match status" value="1"/>
</dbReference>
<keyword evidence="2 4" id="KW-0238">DNA-binding</keyword>
<feature type="region of interest" description="Disordered" evidence="5">
    <location>
        <begin position="1"/>
        <end position="26"/>
    </location>
</feature>
<organism evidence="7 8">
    <name type="scientific">Pseudomonas gingeri</name>
    <dbReference type="NCBI Taxonomy" id="117681"/>
    <lineage>
        <taxon>Bacteria</taxon>
        <taxon>Pseudomonadati</taxon>
        <taxon>Pseudomonadota</taxon>
        <taxon>Gammaproteobacteria</taxon>
        <taxon>Pseudomonadales</taxon>
        <taxon>Pseudomonadaceae</taxon>
        <taxon>Pseudomonas</taxon>
    </lineage>
</organism>
<feature type="DNA-binding region" description="H-T-H motif" evidence="4">
    <location>
        <begin position="48"/>
        <end position="67"/>
    </location>
</feature>
<gene>
    <name evidence="7" type="ORF">HX845_02940</name>
</gene>
<protein>
    <submittedName>
        <fullName evidence="7">TetR/AcrR family transcriptional regulator</fullName>
    </submittedName>
</protein>
<reference evidence="7 8" key="1">
    <citation type="submission" date="2020-04" db="EMBL/GenBank/DDBJ databases">
        <title>Molecular characterization of pseudomonads from Agaricus bisporus reveal novel blotch 2 pathogens in Western Europe.</title>
        <authorList>
            <person name="Taparia T."/>
            <person name="Krijger M."/>
            <person name="Haynes E."/>
            <person name="Elpinstone J.G."/>
            <person name="Noble R."/>
            <person name="Van Der Wolf J."/>
        </authorList>
    </citation>
    <scope>NUCLEOTIDE SEQUENCE [LARGE SCALE GENOMIC DNA]</scope>
    <source>
        <strain evidence="7 8">IPO3738</strain>
    </source>
</reference>
<sequence>MKSGLTDRPAAKEPATPAAGRPRSSDATEAVRKAALALAHEGGIAQATVERIAQRSGVAKTTIYRRWPSAGAILMDAFLAEISPFIEYVEEPTISATFRRAVAELIRALEGSRGRLLRHLLAAAQLDEQLQRAFWENWIEPRRVQGRALLIRARERGELEPGINLEVLMDLLFGAVYYRLMIPYAPLDETFAEQLIEQVFANTARRSAPVNADITTR</sequence>
<dbReference type="PANTHER" id="PTHR30055:SF148">
    <property type="entry name" value="TETR-FAMILY TRANSCRIPTIONAL REGULATOR"/>
    <property type="match status" value="1"/>
</dbReference>
<evidence type="ECO:0000313" key="8">
    <source>
        <dbReference type="Proteomes" id="UP000517547"/>
    </source>
</evidence>
<dbReference type="PANTHER" id="PTHR30055">
    <property type="entry name" value="HTH-TYPE TRANSCRIPTIONAL REGULATOR RUTR"/>
    <property type="match status" value="1"/>
</dbReference>
<keyword evidence="1" id="KW-0805">Transcription regulation</keyword>
<dbReference type="SUPFAM" id="SSF48498">
    <property type="entry name" value="Tetracyclin repressor-like, C-terminal domain"/>
    <property type="match status" value="1"/>
</dbReference>
<proteinExistence type="predicted"/>